<feature type="region of interest" description="Disordered" evidence="2">
    <location>
        <begin position="196"/>
        <end position="343"/>
    </location>
</feature>
<name>A0A3Q8IBY3_LEIDO</name>
<dbReference type="OrthoDB" id="250271at2759"/>
<reference evidence="4 5" key="1">
    <citation type="journal article" date="2018" name="Sci. Rep.">
        <title>A complete Leishmania donovani reference genome identifies novel genetic variations associated with virulence.</title>
        <authorList>
            <person name="Lypaczewski P."/>
            <person name="Hoshizaki J."/>
            <person name="Zhang W.-W."/>
            <person name="McCall L.-I."/>
            <person name="Torcivia-Rodriguez J."/>
            <person name="Simonyan V."/>
            <person name="Kaur A."/>
            <person name="Dewar K."/>
            <person name="Matlashewski G."/>
        </authorList>
    </citation>
    <scope>NUCLEOTIDE SEQUENCE [LARGE SCALE GENOMIC DNA]</scope>
    <source>
        <strain evidence="4 5">LdCL</strain>
    </source>
</reference>
<dbReference type="VEuPathDB" id="TriTrypDB:LdCL_210009700"/>
<dbReference type="InterPro" id="IPR032710">
    <property type="entry name" value="NTF2-like_dom_sf"/>
</dbReference>
<dbReference type="AlphaFoldDB" id="A0A3Q8IBY3"/>
<dbReference type="GO" id="GO:0005829">
    <property type="term" value="C:cytosol"/>
    <property type="evidence" value="ECO:0007669"/>
    <property type="project" value="TreeGrafter"/>
</dbReference>
<dbReference type="PANTHER" id="PTHR10693:SF20">
    <property type="entry name" value="AT27578P"/>
    <property type="match status" value="1"/>
</dbReference>
<accession>A0A3Q8IBY3</accession>
<organism evidence="4 5">
    <name type="scientific">Leishmania donovani</name>
    <dbReference type="NCBI Taxonomy" id="5661"/>
    <lineage>
        <taxon>Eukaryota</taxon>
        <taxon>Discoba</taxon>
        <taxon>Euglenozoa</taxon>
        <taxon>Kinetoplastea</taxon>
        <taxon>Metakinetoplastina</taxon>
        <taxon>Trypanosomatida</taxon>
        <taxon>Trypanosomatidae</taxon>
        <taxon>Leishmaniinae</taxon>
        <taxon>Leishmania</taxon>
    </lineage>
</organism>
<sequence>MSELQSLTPETAFTVASTFLAYYYSEFVKLNELARMSDLYDERSYMTLVDFRDEVPVVAHGRNAVANLLAKLDSTLGQRKVEIITVDTVALPHNCVQVICQGVMYLREYRRVFLHVFMLEPTAYRTKTYHIASDYLRFVDSEKEVIPEGAVVIAADQVAAYLEESRRRVEEEQRRQLLEFQQRIRLQQQQLQMQQQQQQQQQQQKAAAMNMPAPASRQSRPAASASREPSDPQEQHQQQRPARPPRDGGRPARGERKPREPRENRGERKPREPRGEHKPREGQEKVAAASPSRPAGEGKKGGERGNRKPAAAANAAKGAADTAAATPAPAAERKPRRESGPTAAIIMFRVPKKIKLSDIKAELVSQGFSELKDLFWCGRDSAHAVAKFSAVEKATEVFEKKPFKIQGESLNLDYYHE</sequence>
<keyword evidence="5" id="KW-1185">Reference proteome</keyword>
<dbReference type="VEuPathDB" id="TriTrypDB:LdBPK_210490.1"/>
<evidence type="ECO:0000259" key="3">
    <source>
        <dbReference type="PROSITE" id="PS50177"/>
    </source>
</evidence>
<dbReference type="Proteomes" id="UP000274082">
    <property type="component" value="Chromosome 21"/>
</dbReference>
<keyword evidence="1" id="KW-0694">RNA-binding</keyword>
<feature type="domain" description="NTF2" evidence="3">
    <location>
        <begin position="15"/>
        <end position="138"/>
    </location>
</feature>
<dbReference type="InterPro" id="IPR002075">
    <property type="entry name" value="NTF2_dom"/>
</dbReference>
<evidence type="ECO:0000256" key="2">
    <source>
        <dbReference type="SAM" id="MobiDB-lite"/>
    </source>
</evidence>
<dbReference type="VEuPathDB" id="TriTrypDB:LDHU3_21.0530"/>
<dbReference type="SUPFAM" id="SSF54427">
    <property type="entry name" value="NTF2-like"/>
    <property type="match status" value="1"/>
</dbReference>
<proteinExistence type="predicted"/>
<gene>
    <name evidence="4" type="ORF">LdCL_210009700</name>
</gene>
<dbReference type="InterPro" id="IPR018222">
    <property type="entry name" value="Nuclear_transport_factor_2_euk"/>
</dbReference>
<protein>
    <recommendedName>
        <fullName evidence="3">NTF2 domain-containing protein</fullName>
    </recommendedName>
</protein>
<dbReference type="CDD" id="cd00780">
    <property type="entry name" value="NTF2"/>
    <property type="match status" value="1"/>
</dbReference>
<dbReference type="PROSITE" id="PS50177">
    <property type="entry name" value="NTF2_DOMAIN"/>
    <property type="match status" value="1"/>
</dbReference>
<dbReference type="Pfam" id="PF02136">
    <property type="entry name" value="NTF2"/>
    <property type="match status" value="1"/>
</dbReference>
<dbReference type="GO" id="GO:1990904">
    <property type="term" value="C:ribonucleoprotein complex"/>
    <property type="evidence" value="ECO:0007669"/>
    <property type="project" value="TreeGrafter"/>
</dbReference>
<feature type="compositionally biased region" description="Basic and acidic residues" evidence="2">
    <location>
        <begin position="296"/>
        <end position="306"/>
    </location>
</feature>
<dbReference type="FunFam" id="3.10.450.50:FF:000035">
    <property type="entry name" value="Hypothetical_protein_-_conserved"/>
    <property type="match status" value="1"/>
</dbReference>
<dbReference type="EMBL" id="CP029520">
    <property type="protein sequence ID" value="AYU78510.1"/>
    <property type="molecule type" value="Genomic_DNA"/>
</dbReference>
<evidence type="ECO:0000256" key="1">
    <source>
        <dbReference type="ARBA" id="ARBA00022884"/>
    </source>
</evidence>
<dbReference type="InterPro" id="IPR039539">
    <property type="entry name" value="Ras_GTPase_bind_prot"/>
</dbReference>
<dbReference type="GO" id="GO:0003729">
    <property type="term" value="F:mRNA binding"/>
    <property type="evidence" value="ECO:0007669"/>
    <property type="project" value="TreeGrafter"/>
</dbReference>
<evidence type="ECO:0000313" key="5">
    <source>
        <dbReference type="Proteomes" id="UP000274082"/>
    </source>
</evidence>
<feature type="compositionally biased region" description="Basic and acidic residues" evidence="2">
    <location>
        <begin position="244"/>
        <end position="284"/>
    </location>
</feature>
<evidence type="ECO:0000313" key="4">
    <source>
        <dbReference type="EMBL" id="AYU78510.1"/>
    </source>
</evidence>
<feature type="compositionally biased region" description="Low complexity" evidence="2">
    <location>
        <begin position="308"/>
        <end position="330"/>
    </location>
</feature>
<dbReference type="PANTHER" id="PTHR10693">
    <property type="entry name" value="RAS GTPASE-ACTIVATING PROTEIN-BINDING PROTEIN"/>
    <property type="match status" value="1"/>
</dbReference>
<dbReference type="Gene3D" id="3.10.450.50">
    <property type="match status" value="1"/>
</dbReference>
<feature type="compositionally biased region" description="Low complexity" evidence="2">
    <location>
        <begin position="212"/>
        <end position="227"/>
    </location>
</feature>